<dbReference type="CTD" id="36343740"/>
<protein>
    <recommendedName>
        <fullName evidence="10">Alpha-galactosidase</fullName>
        <ecNumber evidence="10">3.2.1.-</ecNumber>
    </recommendedName>
</protein>
<gene>
    <name evidence="13" type="ORF">EGR_08025</name>
</gene>
<dbReference type="OrthoDB" id="5795902at2759"/>
<evidence type="ECO:0000256" key="4">
    <source>
        <dbReference type="ARBA" id="ARBA00022801"/>
    </source>
</evidence>
<comment type="subcellular location">
    <subcellularLocation>
        <location evidence="1">Lysosome</location>
    </subcellularLocation>
</comment>
<dbReference type="Proteomes" id="UP000019149">
    <property type="component" value="Unassembled WGS sequence"/>
</dbReference>
<dbReference type="PRINTS" id="PR00740">
    <property type="entry name" value="GLHYDRLASE27"/>
</dbReference>
<evidence type="ECO:0000256" key="3">
    <source>
        <dbReference type="ARBA" id="ARBA00011738"/>
    </source>
</evidence>
<dbReference type="AlphaFoldDB" id="W6U9E9"/>
<comment type="similarity">
    <text evidence="2 10">Belongs to the glycosyl hydrolase 27 family.</text>
</comment>
<dbReference type="GO" id="GO:0005764">
    <property type="term" value="C:lysosome"/>
    <property type="evidence" value="ECO:0007669"/>
    <property type="project" value="UniProtKB-SubCell"/>
</dbReference>
<evidence type="ECO:0000313" key="13">
    <source>
        <dbReference type="EMBL" id="EUB57141.1"/>
    </source>
</evidence>
<dbReference type="InterPro" id="IPR002241">
    <property type="entry name" value="Glyco_hydro_27"/>
</dbReference>
<proteinExistence type="inferred from homology"/>
<keyword evidence="7" id="KW-0325">Glycoprotein</keyword>
<dbReference type="InterPro" id="IPR013780">
    <property type="entry name" value="Glyco_hydro_b"/>
</dbReference>
<reference evidence="13 14" key="1">
    <citation type="journal article" date="2013" name="Nat. Genet.">
        <title>The genome of the hydatid tapeworm Echinococcus granulosus.</title>
        <authorList>
            <person name="Zheng H."/>
            <person name="Zhang W."/>
            <person name="Zhang L."/>
            <person name="Zhang Z."/>
            <person name="Li J."/>
            <person name="Lu G."/>
            <person name="Zhu Y."/>
            <person name="Wang Y."/>
            <person name="Huang Y."/>
            <person name="Liu J."/>
            <person name="Kang H."/>
            <person name="Chen J."/>
            <person name="Wang L."/>
            <person name="Chen A."/>
            <person name="Yu S."/>
            <person name="Gao Z."/>
            <person name="Jin L."/>
            <person name="Gu W."/>
            <person name="Wang Z."/>
            <person name="Zhao L."/>
            <person name="Shi B."/>
            <person name="Wen H."/>
            <person name="Lin R."/>
            <person name="Jones M.K."/>
            <person name="Brejova B."/>
            <person name="Vinar T."/>
            <person name="Zhao G."/>
            <person name="McManus D.P."/>
            <person name="Chen Z."/>
            <person name="Zhou Y."/>
            <person name="Wang S."/>
        </authorList>
    </citation>
    <scope>NUCLEOTIDE SEQUENCE [LARGE SCALE GENOMIC DNA]</scope>
</reference>
<dbReference type="GO" id="GO:0016139">
    <property type="term" value="P:glycoside catabolic process"/>
    <property type="evidence" value="ECO:0007669"/>
    <property type="project" value="TreeGrafter"/>
</dbReference>
<dbReference type="InterPro" id="IPR035373">
    <property type="entry name" value="Melibiase/NAGA_C"/>
</dbReference>
<keyword evidence="8" id="KW-0458">Lysosome</keyword>
<dbReference type="EMBL" id="APAU02000093">
    <property type="protein sequence ID" value="EUB57141.1"/>
    <property type="molecule type" value="Genomic_DNA"/>
</dbReference>
<evidence type="ECO:0000256" key="1">
    <source>
        <dbReference type="ARBA" id="ARBA00004371"/>
    </source>
</evidence>
<dbReference type="SUPFAM" id="SSF51011">
    <property type="entry name" value="Glycosyl hydrolase domain"/>
    <property type="match status" value="1"/>
</dbReference>
<keyword evidence="9 10" id="KW-0326">Glycosidase</keyword>
<dbReference type="InterPro" id="IPR017853">
    <property type="entry name" value="GH"/>
</dbReference>
<dbReference type="GeneID" id="36343740"/>
<evidence type="ECO:0000256" key="7">
    <source>
        <dbReference type="ARBA" id="ARBA00023180"/>
    </source>
</evidence>
<keyword evidence="14" id="KW-1185">Reference proteome</keyword>
<feature type="signal peptide" evidence="11">
    <location>
        <begin position="1"/>
        <end position="31"/>
    </location>
</feature>
<evidence type="ECO:0000256" key="6">
    <source>
        <dbReference type="ARBA" id="ARBA00023157"/>
    </source>
</evidence>
<evidence type="ECO:0000256" key="5">
    <source>
        <dbReference type="ARBA" id="ARBA00023098"/>
    </source>
</evidence>
<keyword evidence="6 10" id="KW-1015">Disulfide bond</keyword>
<sequence length="455" mass="50803">MCRGCVLSSLLLLKLAIGVLLMLLSDYGGRGAGLDNGLALTPPMGWLTWQRFRCQTDCEMYPQDCVSEALVVRQAQMLAHDGWLARGYEYIIIDDCWPAHQRDPTSHRLQPDPTRFPHGMKWLSDFVHSLGLKFGIYLDFGTKTCAGFPGSLDFLEVDAATMADWGVDYIKMDGCYSDPKIQPDGYAMFERLLNATKRPIVFSCSYPAYQHWFDGEKLNWSQLAENCNLWRMLDDVQETKLLNIEVNVIAILRICFCGFVYFMQDSWASVLSIMRDYEAHRKTLIPVAGPGHWNDLDMLTGGNFGLSWDETRVQMGVWAMHASPLIISLDLAAVRPEVKEILQAPLVIRVSQDKLGKPADLLIPVVGIKVWKRKLSDFNAGWALAFLNLSDEGGSPRALVISLQELGIPPNGDSGCTFNLIDAFTGSNLLTTNSAEAFEVRINPSGIVMLIVQPL</sequence>
<evidence type="ECO:0000256" key="11">
    <source>
        <dbReference type="SAM" id="SignalP"/>
    </source>
</evidence>
<dbReference type="PANTHER" id="PTHR11452">
    <property type="entry name" value="ALPHA-GALACTOSIDASE/ALPHA-N-ACETYLGALACTOSAMINIDASE"/>
    <property type="match status" value="1"/>
</dbReference>
<evidence type="ECO:0000313" key="14">
    <source>
        <dbReference type="Proteomes" id="UP000019149"/>
    </source>
</evidence>
<evidence type="ECO:0000256" key="2">
    <source>
        <dbReference type="ARBA" id="ARBA00009743"/>
    </source>
</evidence>
<keyword evidence="11" id="KW-0732">Signal</keyword>
<dbReference type="KEGG" id="egl:EGR_08025"/>
<dbReference type="PANTHER" id="PTHR11452:SF83">
    <property type="entry name" value="ALPHA-GALACTOSIDASE"/>
    <property type="match status" value="1"/>
</dbReference>
<dbReference type="Gene3D" id="3.20.20.70">
    <property type="entry name" value="Aldolase class I"/>
    <property type="match status" value="1"/>
</dbReference>
<evidence type="ECO:0000256" key="8">
    <source>
        <dbReference type="ARBA" id="ARBA00023228"/>
    </source>
</evidence>
<dbReference type="Pfam" id="PF16499">
    <property type="entry name" value="Melibiase_2"/>
    <property type="match status" value="2"/>
</dbReference>
<comment type="caution">
    <text evidence="13">The sequence shown here is derived from an EMBL/GenBank/DDBJ whole genome shotgun (WGS) entry which is preliminary data.</text>
</comment>
<feature type="domain" description="Alpha galactosidase A C-terminal" evidence="12">
    <location>
        <begin position="368"/>
        <end position="446"/>
    </location>
</feature>
<feature type="chain" id="PRO_5004884870" description="Alpha-galactosidase" evidence="11">
    <location>
        <begin position="32"/>
        <end position="455"/>
    </location>
</feature>
<dbReference type="GO" id="GO:0009311">
    <property type="term" value="P:oligosaccharide metabolic process"/>
    <property type="evidence" value="ECO:0007669"/>
    <property type="project" value="TreeGrafter"/>
</dbReference>
<accession>W6U9E9</accession>
<keyword evidence="4 10" id="KW-0378">Hydrolase</keyword>
<dbReference type="RefSeq" id="XP_024348337.1">
    <property type="nucleotide sequence ID" value="XM_024497274.1"/>
</dbReference>
<dbReference type="PROSITE" id="PS00512">
    <property type="entry name" value="ALPHA_GALACTOSIDASE"/>
    <property type="match status" value="1"/>
</dbReference>
<name>W6U9E9_ECHGR</name>
<evidence type="ECO:0000256" key="9">
    <source>
        <dbReference type="ARBA" id="ARBA00023295"/>
    </source>
</evidence>
<dbReference type="GO" id="GO:0006629">
    <property type="term" value="P:lipid metabolic process"/>
    <property type="evidence" value="ECO:0007669"/>
    <property type="project" value="UniProtKB-KW"/>
</dbReference>
<dbReference type="FunFam" id="3.20.20.70:FF:000197">
    <property type="entry name" value="Alpha-galactosidase"/>
    <property type="match status" value="1"/>
</dbReference>
<dbReference type="CDD" id="cd14792">
    <property type="entry name" value="GH27"/>
    <property type="match status" value="1"/>
</dbReference>
<dbReference type="STRING" id="6210.W6U9E9"/>
<comment type="subunit">
    <text evidence="3 10">Homodimer.</text>
</comment>
<dbReference type="EC" id="3.2.1.-" evidence="10"/>
<dbReference type="InterPro" id="IPR013785">
    <property type="entry name" value="Aldolase_TIM"/>
</dbReference>
<organism evidence="13 14">
    <name type="scientific">Echinococcus granulosus</name>
    <name type="common">Hydatid tapeworm</name>
    <dbReference type="NCBI Taxonomy" id="6210"/>
    <lineage>
        <taxon>Eukaryota</taxon>
        <taxon>Metazoa</taxon>
        <taxon>Spiralia</taxon>
        <taxon>Lophotrochozoa</taxon>
        <taxon>Platyhelminthes</taxon>
        <taxon>Cestoda</taxon>
        <taxon>Eucestoda</taxon>
        <taxon>Cyclophyllidea</taxon>
        <taxon>Taeniidae</taxon>
        <taxon>Echinococcus</taxon>
        <taxon>Echinococcus granulosus group</taxon>
    </lineage>
</organism>
<dbReference type="Gene3D" id="2.60.40.1180">
    <property type="entry name" value="Golgi alpha-mannosidase II"/>
    <property type="match status" value="1"/>
</dbReference>
<evidence type="ECO:0000256" key="10">
    <source>
        <dbReference type="RuleBase" id="RU361168"/>
    </source>
</evidence>
<dbReference type="InterPro" id="IPR000111">
    <property type="entry name" value="Glyco_hydro_27/36_CS"/>
</dbReference>
<dbReference type="Pfam" id="PF17450">
    <property type="entry name" value="Melibiase_2_C"/>
    <property type="match status" value="1"/>
</dbReference>
<dbReference type="GO" id="GO:0004557">
    <property type="term" value="F:alpha-galactosidase activity"/>
    <property type="evidence" value="ECO:0007669"/>
    <property type="project" value="TreeGrafter"/>
</dbReference>
<evidence type="ECO:0000259" key="12">
    <source>
        <dbReference type="Pfam" id="PF17450"/>
    </source>
</evidence>
<dbReference type="OMA" id="DRYPPMR"/>
<dbReference type="SUPFAM" id="SSF51445">
    <property type="entry name" value="(Trans)glycosidases"/>
    <property type="match status" value="1"/>
</dbReference>
<keyword evidence="5" id="KW-0443">Lipid metabolism</keyword>